<name>A0A2S4UEL9_9BASI</name>
<feature type="compositionally biased region" description="Polar residues" evidence="1">
    <location>
        <begin position="42"/>
        <end position="62"/>
    </location>
</feature>
<dbReference type="EMBL" id="PKSL01000337">
    <property type="protein sequence ID" value="POV95584.1"/>
    <property type="molecule type" value="Genomic_DNA"/>
</dbReference>
<feature type="compositionally biased region" description="Basic and acidic residues" evidence="1">
    <location>
        <begin position="1"/>
        <end position="12"/>
    </location>
</feature>
<dbReference type="Proteomes" id="UP000239156">
    <property type="component" value="Unassembled WGS sequence"/>
</dbReference>
<feature type="compositionally biased region" description="Basic and acidic residues" evidence="1">
    <location>
        <begin position="66"/>
        <end position="81"/>
    </location>
</feature>
<evidence type="ECO:0000313" key="2">
    <source>
        <dbReference type="EMBL" id="POV95584.1"/>
    </source>
</evidence>
<evidence type="ECO:0000313" key="3">
    <source>
        <dbReference type="Proteomes" id="UP000239156"/>
    </source>
</evidence>
<reference evidence="2" key="1">
    <citation type="submission" date="2017-12" db="EMBL/GenBank/DDBJ databases">
        <title>Gene loss provides genomic basis for host adaptation in cereal stripe rust fungi.</title>
        <authorList>
            <person name="Xia C."/>
        </authorList>
    </citation>
    <scope>NUCLEOTIDE SEQUENCE [LARGE SCALE GENOMIC DNA]</scope>
    <source>
        <strain evidence="2">93-210</strain>
    </source>
</reference>
<dbReference type="VEuPathDB" id="FungiDB:PSTT_16149"/>
<gene>
    <name evidence="2" type="ORF">PSTT_16149</name>
</gene>
<dbReference type="VEuPathDB" id="FungiDB:PSHT_13802"/>
<keyword evidence="3" id="KW-1185">Reference proteome</keyword>
<accession>A0A2S4UEL9</accession>
<evidence type="ECO:0000256" key="1">
    <source>
        <dbReference type="SAM" id="MobiDB-lite"/>
    </source>
</evidence>
<sequence length="81" mass="9328">MNVAHQLEDSIKTNRKLTSQENGFPSNPNYSDAALDAHPLLQWSTRSVDSANKTTRALNEQGSFEAKGETRREQWRQQKRR</sequence>
<proteinExistence type="predicted"/>
<organism evidence="2 3">
    <name type="scientific">Puccinia striiformis</name>
    <dbReference type="NCBI Taxonomy" id="27350"/>
    <lineage>
        <taxon>Eukaryota</taxon>
        <taxon>Fungi</taxon>
        <taxon>Dikarya</taxon>
        <taxon>Basidiomycota</taxon>
        <taxon>Pucciniomycotina</taxon>
        <taxon>Pucciniomycetes</taxon>
        <taxon>Pucciniales</taxon>
        <taxon>Pucciniaceae</taxon>
        <taxon>Puccinia</taxon>
    </lineage>
</organism>
<comment type="caution">
    <text evidence="2">The sequence shown here is derived from an EMBL/GenBank/DDBJ whole genome shotgun (WGS) entry which is preliminary data.</text>
</comment>
<feature type="compositionally biased region" description="Polar residues" evidence="1">
    <location>
        <begin position="16"/>
        <end position="30"/>
    </location>
</feature>
<protein>
    <submittedName>
        <fullName evidence="2">Uncharacterized protein</fullName>
    </submittedName>
</protein>
<feature type="region of interest" description="Disordered" evidence="1">
    <location>
        <begin position="1"/>
        <end position="81"/>
    </location>
</feature>